<gene>
    <name evidence="2" type="ORF">VTK73DRAFT_4756</name>
</gene>
<name>A0ABR3V638_9PEZI</name>
<keyword evidence="3" id="KW-1185">Reference proteome</keyword>
<organism evidence="2 3">
    <name type="scientific">Phialemonium thermophilum</name>
    <dbReference type="NCBI Taxonomy" id="223376"/>
    <lineage>
        <taxon>Eukaryota</taxon>
        <taxon>Fungi</taxon>
        <taxon>Dikarya</taxon>
        <taxon>Ascomycota</taxon>
        <taxon>Pezizomycotina</taxon>
        <taxon>Sordariomycetes</taxon>
        <taxon>Sordariomycetidae</taxon>
        <taxon>Cephalothecales</taxon>
        <taxon>Cephalothecaceae</taxon>
        <taxon>Phialemonium</taxon>
    </lineage>
</organism>
<comment type="caution">
    <text evidence="2">The sequence shown here is derived from an EMBL/GenBank/DDBJ whole genome shotgun (WGS) entry which is preliminary data.</text>
</comment>
<proteinExistence type="predicted"/>
<reference evidence="2 3" key="1">
    <citation type="journal article" date="2024" name="Commun. Biol.">
        <title>Comparative genomic analysis of thermophilic fungi reveals convergent evolutionary adaptations and gene losses.</title>
        <authorList>
            <person name="Steindorff A.S."/>
            <person name="Aguilar-Pontes M.V."/>
            <person name="Robinson A.J."/>
            <person name="Andreopoulos B."/>
            <person name="LaButti K."/>
            <person name="Kuo A."/>
            <person name="Mondo S."/>
            <person name="Riley R."/>
            <person name="Otillar R."/>
            <person name="Haridas S."/>
            <person name="Lipzen A."/>
            <person name="Grimwood J."/>
            <person name="Schmutz J."/>
            <person name="Clum A."/>
            <person name="Reid I.D."/>
            <person name="Moisan M.C."/>
            <person name="Butler G."/>
            <person name="Nguyen T.T.M."/>
            <person name="Dewar K."/>
            <person name="Conant G."/>
            <person name="Drula E."/>
            <person name="Henrissat B."/>
            <person name="Hansel C."/>
            <person name="Singer S."/>
            <person name="Hutchinson M.I."/>
            <person name="de Vries R.P."/>
            <person name="Natvig D.O."/>
            <person name="Powell A.J."/>
            <person name="Tsang A."/>
            <person name="Grigoriev I.V."/>
        </authorList>
    </citation>
    <scope>NUCLEOTIDE SEQUENCE [LARGE SCALE GENOMIC DNA]</scope>
    <source>
        <strain evidence="2 3">ATCC 24622</strain>
    </source>
</reference>
<feature type="region of interest" description="Disordered" evidence="1">
    <location>
        <begin position="107"/>
        <end position="129"/>
    </location>
</feature>
<evidence type="ECO:0000256" key="1">
    <source>
        <dbReference type="SAM" id="MobiDB-lite"/>
    </source>
</evidence>
<dbReference type="EMBL" id="JAZHXJ010002685">
    <property type="protein sequence ID" value="KAL1837232.1"/>
    <property type="molecule type" value="Genomic_DNA"/>
</dbReference>
<feature type="region of interest" description="Disordered" evidence="1">
    <location>
        <begin position="35"/>
        <end position="64"/>
    </location>
</feature>
<evidence type="ECO:0000313" key="2">
    <source>
        <dbReference type="EMBL" id="KAL1837232.1"/>
    </source>
</evidence>
<sequence length="129" mass="13989">MAFTAELPPTSLPASTGTVWLCRCAWGTDMMLYRNRGEKPPKPPCTCSMRGESTARSSRQYSARVDQHRRLAVLRESIRQGQPGRAAADDDVVVGLVQVLGAADDAKGGRARMGVRMSERARDGQGPSQ</sequence>
<protein>
    <submittedName>
        <fullName evidence="2">Uncharacterized protein</fullName>
    </submittedName>
</protein>
<accession>A0ABR3V638</accession>
<dbReference type="Proteomes" id="UP001586593">
    <property type="component" value="Unassembled WGS sequence"/>
</dbReference>
<evidence type="ECO:0000313" key="3">
    <source>
        <dbReference type="Proteomes" id="UP001586593"/>
    </source>
</evidence>